<organism evidence="1 2">
    <name type="scientific">Trichonephila clavata</name>
    <name type="common">Joro spider</name>
    <name type="synonym">Nephila clavata</name>
    <dbReference type="NCBI Taxonomy" id="2740835"/>
    <lineage>
        <taxon>Eukaryota</taxon>
        <taxon>Metazoa</taxon>
        <taxon>Ecdysozoa</taxon>
        <taxon>Arthropoda</taxon>
        <taxon>Chelicerata</taxon>
        <taxon>Arachnida</taxon>
        <taxon>Araneae</taxon>
        <taxon>Araneomorphae</taxon>
        <taxon>Entelegynae</taxon>
        <taxon>Araneoidea</taxon>
        <taxon>Nephilidae</taxon>
        <taxon>Trichonephila</taxon>
    </lineage>
</organism>
<keyword evidence="2" id="KW-1185">Reference proteome</keyword>
<dbReference type="EMBL" id="BMAO01025701">
    <property type="protein sequence ID" value="GFR04372.1"/>
    <property type="molecule type" value="Genomic_DNA"/>
</dbReference>
<comment type="caution">
    <text evidence="1">The sequence shown here is derived from an EMBL/GenBank/DDBJ whole genome shotgun (WGS) entry which is preliminary data.</text>
</comment>
<dbReference type="Proteomes" id="UP000887116">
    <property type="component" value="Unassembled WGS sequence"/>
</dbReference>
<proteinExistence type="predicted"/>
<dbReference type="AlphaFoldDB" id="A0A8X6LDF6"/>
<reference evidence="1" key="1">
    <citation type="submission" date="2020-07" db="EMBL/GenBank/DDBJ databases">
        <title>Multicomponent nature underlies the extraordinary mechanical properties of spider dragline silk.</title>
        <authorList>
            <person name="Kono N."/>
            <person name="Nakamura H."/>
            <person name="Mori M."/>
            <person name="Yoshida Y."/>
            <person name="Ohtoshi R."/>
            <person name="Malay A.D."/>
            <person name="Moran D.A.P."/>
            <person name="Tomita M."/>
            <person name="Numata K."/>
            <person name="Arakawa K."/>
        </authorList>
    </citation>
    <scope>NUCLEOTIDE SEQUENCE</scope>
</reference>
<sequence length="211" mass="24166">MKNEDSSIVPEVTSLNSIIVDEDIIDPDALTADIDFNSSMSLEVNDTVDSFLTDSEMRENSLLLQKEHVIVPQNTESHSVVKGNAEVVFLTLKYLPSLKLCYLIHHMETILLESENTEELSDLKEFPISEGVCVESNSSRQYKCSDDFQSNIELIYSFHSNIGEAVKDIKLVYFNHSNYAFIQHITWIQAWRQEKNKVWTKIFSHKVGEVC</sequence>
<evidence type="ECO:0000313" key="1">
    <source>
        <dbReference type="EMBL" id="GFR04372.1"/>
    </source>
</evidence>
<protein>
    <submittedName>
        <fullName evidence="1">Uncharacterized protein</fullName>
    </submittedName>
</protein>
<gene>
    <name evidence="1" type="primary">NCL1_09006</name>
    <name evidence="1" type="ORF">TNCT_80231</name>
</gene>
<accession>A0A8X6LDF6</accession>
<name>A0A8X6LDF6_TRICU</name>
<evidence type="ECO:0000313" key="2">
    <source>
        <dbReference type="Proteomes" id="UP000887116"/>
    </source>
</evidence>